<reference evidence="2 3" key="1">
    <citation type="submission" date="2023-08" db="EMBL/GenBank/DDBJ databases">
        <title>Helicovermis profunda gen. nov., sp. nov., a novel mesophilic, fermentative bacterium within the Bacillota from a deep-sea hydrothermal vent chimney.</title>
        <authorList>
            <person name="Miyazaki U."/>
            <person name="Mizutani D."/>
            <person name="Hashimoto Y."/>
            <person name="Tame A."/>
            <person name="Sawayama S."/>
            <person name="Miyazaki J."/>
            <person name="Takai K."/>
            <person name="Nakagawa S."/>
        </authorList>
    </citation>
    <scope>NUCLEOTIDE SEQUENCE [LARGE SCALE GENOMIC DNA]</scope>
    <source>
        <strain evidence="2 3">S502</strain>
    </source>
</reference>
<dbReference type="SUPFAM" id="SSF51735">
    <property type="entry name" value="NAD(P)-binding Rossmann-fold domains"/>
    <property type="match status" value="1"/>
</dbReference>
<keyword evidence="3" id="KW-1185">Reference proteome</keyword>
<proteinExistence type="predicted"/>
<evidence type="ECO:0000313" key="2">
    <source>
        <dbReference type="EMBL" id="BEP29980.1"/>
    </source>
</evidence>
<dbReference type="RefSeq" id="WP_338535584.1">
    <property type="nucleotide sequence ID" value="NZ_AP028654.1"/>
</dbReference>
<dbReference type="InterPro" id="IPR036291">
    <property type="entry name" value="NAD(P)-bd_dom_sf"/>
</dbReference>
<dbReference type="Proteomes" id="UP001321786">
    <property type="component" value="Chromosome"/>
</dbReference>
<dbReference type="InterPro" id="IPR003781">
    <property type="entry name" value="CoA-bd"/>
</dbReference>
<dbReference type="Gene3D" id="3.40.50.720">
    <property type="entry name" value="NAD(P)-binding Rossmann-like Domain"/>
    <property type="match status" value="1"/>
</dbReference>
<gene>
    <name evidence="2" type="ORF">HLPR_23110</name>
</gene>
<dbReference type="Pfam" id="PF13380">
    <property type="entry name" value="CoA_binding_2"/>
    <property type="match status" value="1"/>
</dbReference>
<feature type="domain" description="CoA-binding" evidence="1">
    <location>
        <begin position="8"/>
        <end position="100"/>
    </location>
</feature>
<dbReference type="EMBL" id="AP028654">
    <property type="protein sequence ID" value="BEP29980.1"/>
    <property type="molecule type" value="Genomic_DNA"/>
</dbReference>
<dbReference type="PANTHER" id="PTHR33303">
    <property type="entry name" value="CYTOPLASMIC PROTEIN-RELATED"/>
    <property type="match status" value="1"/>
</dbReference>
<sequence>MQNTINEMLDKKVWAVVGATKNEAKFAYKIYKKLLSKGYTVYPVNPVYDEIEGNICYGSLEELPEKPDCINVVVSPKRAIKPIEDAYKLGIEYIWFQPGAFDDETIKLANEKNLKSVYHKCVLVELG</sequence>
<dbReference type="KEGG" id="hprf:HLPR_23110"/>
<dbReference type="SMART" id="SM00881">
    <property type="entry name" value="CoA_binding"/>
    <property type="match status" value="1"/>
</dbReference>
<evidence type="ECO:0000259" key="1">
    <source>
        <dbReference type="SMART" id="SM00881"/>
    </source>
</evidence>
<name>A0AAU9EU71_9FIRM</name>
<dbReference type="AlphaFoldDB" id="A0AAU9EU71"/>
<evidence type="ECO:0000313" key="3">
    <source>
        <dbReference type="Proteomes" id="UP001321786"/>
    </source>
</evidence>
<protein>
    <submittedName>
        <fullName evidence="2">CoA-binding protein</fullName>
    </submittedName>
</protein>
<organism evidence="2 3">
    <name type="scientific">Helicovermis profundi</name>
    <dbReference type="NCBI Taxonomy" id="3065157"/>
    <lineage>
        <taxon>Bacteria</taxon>
        <taxon>Bacillati</taxon>
        <taxon>Bacillota</taxon>
        <taxon>Clostridia</taxon>
        <taxon>Helicovermis</taxon>
    </lineage>
</organism>
<accession>A0AAU9EU71</accession>
<dbReference type="PANTHER" id="PTHR33303:SF2">
    <property type="entry name" value="COA-BINDING DOMAIN-CONTAINING PROTEIN"/>
    <property type="match status" value="1"/>
</dbReference>